<dbReference type="WBParaSite" id="HDID_0000495701-mRNA-1">
    <property type="protein sequence ID" value="HDID_0000495701-mRNA-1"/>
    <property type="gene ID" value="HDID_0000495701"/>
</dbReference>
<dbReference type="PANTHER" id="PTHR13872:SF1">
    <property type="entry name" value="DOLICHYL-DIPHOSPHOOLIGOSACCHARIDE--PROTEIN GLYCOSYLTRANSFERASE SUBUNIT STT3B"/>
    <property type="match status" value="1"/>
</dbReference>
<evidence type="ECO:0000256" key="7">
    <source>
        <dbReference type="ARBA" id="ARBA00022676"/>
    </source>
</evidence>
<evidence type="ECO:0000256" key="2">
    <source>
        <dbReference type="ARBA" id="ARBA00001946"/>
    </source>
</evidence>
<evidence type="ECO:0000256" key="5">
    <source>
        <dbReference type="ARBA" id="ARBA00010810"/>
    </source>
</evidence>
<dbReference type="AlphaFoldDB" id="A0A0R3SJ42"/>
<keyword evidence="14" id="KW-0464">Manganese</keyword>
<evidence type="ECO:0000256" key="3">
    <source>
        <dbReference type="ARBA" id="ARBA00004127"/>
    </source>
</evidence>
<keyword evidence="7" id="KW-0328">Glycosyltransferase</keyword>
<reference evidence="18 19" key="2">
    <citation type="submission" date="2018-11" db="EMBL/GenBank/DDBJ databases">
        <authorList>
            <consortium name="Pathogen Informatics"/>
        </authorList>
    </citation>
    <scope>NUCLEOTIDE SEQUENCE [LARGE SCALE GENOMIC DNA]</scope>
</reference>
<proteinExistence type="inferred from homology"/>
<keyword evidence="12 16" id="KW-1133">Transmembrane helix</keyword>
<evidence type="ECO:0000256" key="12">
    <source>
        <dbReference type="ARBA" id="ARBA00022989"/>
    </source>
</evidence>
<evidence type="ECO:0000256" key="16">
    <source>
        <dbReference type="SAM" id="Phobius"/>
    </source>
</evidence>
<evidence type="ECO:0000256" key="8">
    <source>
        <dbReference type="ARBA" id="ARBA00022679"/>
    </source>
</evidence>
<reference evidence="20" key="1">
    <citation type="submission" date="2017-02" db="UniProtKB">
        <authorList>
            <consortium name="WormBaseParasite"/>
        </authorList>
    </citation>
    <scope>IDENTIFICATION</scope>
</reference>
<dbReference type="UniPathway" id="UPA00378"/>
<comment type="cofactor">
    <cofactor evidence="1">
        <name>Mn(2+)</name>
        <dbReference type="ChEBI" id="CHEBI:29035"/>
    </cofactor>
</comment>
<evidence type="ECO:0000313" key="19">
    <source>
        <dbReference type="Proteomes" id="UP000274504"/>
    </source>
</evidence>
<dbReference type="EC" id="2.4.99.18" evidence="6"/>
<dbReference type="EMBL" id="UYSG01002174">
    <property type="protein sequence ID" value="VDL57273.1"/>
    <property type="molecule type" value="Genomic_DNA"/>
</dbReference>
<evidence type="ECO:0000256" key="10">
    <source>
        <dbReference type="ARBA" id="ARBA00022723"/>
    </source>
</evidence>
<dbReference type="GO" id="GO:0043687">
    <property type="term" value="P:post-translational protein modification"/>
    <property type="evidence" value="ECO:0007669"/>
    <property type="project" value="TreeGrafter"/>
</dbReference>
<dbReference type="STRING" id="6216.A0A0R3SJ42"/>
<evidence type="ECO:0000259" key="17">
    <source>
        <dbReference type="Pfam" id="PF02516"/>
    </source>
</evidence>
<keyword evidence="13 16" id="KW-0472">Membrane</keyword>
<dbReference type="InterPro" id="IPR003674">
    <property type="entry name" value="Oligo_trans_STT3"/>
</dbReference>
<evidence type="ECO:0000256" key="1">
    <source>
        <dbReference type="ARBA" id="ARBA00001936"/>
    </source>
</evidence>
<dbReference type="GO" id="GO:0004579">
    <property type="term" value="F:dolichyl-diphosphooligosaccharide-protein glycotransferase activity"/>
    <property type="evidence" value="ECO:0007669"/>
    <property type="project" value="UniProtKB-EC"/>
</dbReference>
<dbReference type="Pfam" id="PF02516">
    <property type="entry name" value="STT3"/>
    <property type="match status" value="1"/>
</dbReference>
<keyword evidence="9 16" id="KW-0812">Transmembrane</keyword>
<dbReference type="InterPro" id="IPR048307">
    <property type="entry name" value="STT3_N"/>
</dbReference>
<name>A0A0R3SJ42_HYMDI</name>
<comment type="pathway">
    <text evidence="4">Protein modification; protein glycosylation.</text>
</comment>
<dbReference type="GO" id="GO:0016020">
    <property type="term" value="C:membrane"/>
    <property type="evidence" value="ECO:0007669"/>
    <property type="project" value="InterPro"/>
</dbReference>
<dbReference type="OrthoDB" id="10261066at2759"/>
<feature type="transmembrane region" description="Helical" evidence="16">
    <location>
        <begin position="81"/>
        <end position="101"/>
    </location>
</feature>
<evidence type="ECO:0000256" key="15">
    <source>
        <dbReference type="ARBA" id="ARBA00048829"/>
    </source>
</evidence>
<comment type="subcellular location">
    <subcellularLocation>
        <location evidence="3">Endomembrane system</location>
        <topology evidence="3">Multi-pass membrane protein</topology>
    </subcellularLocation>
</comment>
<protein>
    <recommendedName>
        <fullName evidence="6">dolichyl-diphosphooligosaccharide--protein glycotransferase</fullName>
        <ecNumber evidence="6">2.4.99.18</ecNumber>
    </recommendedName>
</protein>
<evidence type="ECO:0000313" key="18">
    <source>
        <dbReference type="EMBL" id="VDL57273.1"/>
    </source>
</evidence>
<sequence>MKSGFMLNAKSSKGLLTIGILALAWIVGFFSRLFSVIRFESIIHEFDPWFNYRATKQMVDNSFYDFLNWFDVTAWYPLGRIVGGTVYPGLMITSGSIHYILRLLNFPIHIREVCVFLAPIFSGLTAIMGYLLTKELWNDRAGLFAACFLAIGKFLISLTFFKFLSILQFDYLYLNFLI</sequence>
<gene>
    <name evidence="18" type="ORF">HDID_LOCUS4955</name>
</gene>
<dbReference type="GO" id="GO:0012505">
    <property type="term" value="C:endomembrane system"/>
    <property type="evidence" value="ECO:0007669"/>
    <property type="project" value="UniProtKB-SubCell"/>
</dbReference>
<keyword evidence="8" id="KW-0808">Transferase</keyword>
<comment type="catalytic activity">
    <reaction evidence="15">
        <text>a di-trans,poly-cis-dolichyl diphosphooligosaccharide + L-asparaginyl-[protein] = N(4)-(oligosaccharide-(1-&gt;4)-N-acetyl-beta-D-glucosaminyl-(1-&gt;4)-N-acetyl-beta-D-glucosaminyl)-L-asparaginyl-[protein] + a di-trans,poly-cis-dolichyl diphosphate + H(+)</text>
        <dbReference type="Rhea" id="RHEA:22980"/>
        <dbReference type="Rhea" id="RHEA-COMP:12804"/>
        <dbReference type="Rhea" id="RHEA-COMP:12805"/>
        <dbReference type="Rhea" id="RHEA-COMP:19506"/>
        <dbReference type="Rhea" id="RHEA-COMP:19509"/>
        <dbReference type="ChEBI" id="CHEBI:15378"/>
        <dbReference type="ChEBI" id="CHEBI:50347"/>
        <dbReference type="ChEBI" id="CHEBI:57497"/>
        <dbReference type="ChEBI" id="CHEBI:57570"/>
        <dbReference type="ChEBI" id="CHEBI:132529"/>
        <dbReference type="EC" id="2.4.99.18"/>
    </reaction>
</comment>
<keyword evidence="11" id="KW-0460">Magnesium</keyword>
<organism evidence="20">
    <name type="scientific">Hymenolepis diminuta</name>
    <name type="common">Rat tapeworm</name>
    <dbReference type="NCBI Taxonomy" id="6216"/>
    <lineage>
        <taxon>Eukaryota</taxon>
        <taxon>Metazoa</taxon>
        <taxon>Spiralia</taxon>
        <taxon>Lophotrochozoa</taxon>
        <taxon>Platyhelminthes</taxon>
        <taxon>Cestoda</taxon>
        <taxon>Eucestoda</taxon>
        <taxon>Cyclophyllidea</taxon>
        <taxon>Hymenolepididae</taxon>
        <taxon>Hymenolepis</taxon>
    </lineage>
</organism>
<evidence type="ECO:0000256" key="4">
    <source>
        <dbReference type="ARBA" id="ARBA00004922"/>
    </source>
</evidence>
<feature type="domain" description="Oligosaccharyl transferase STT3 N-terminal" evidence="17">
    <location>
        <begin position="16"/>
        <end position="159"/>
    </location>
</feature>
<evidence type="ECO:0000313" key="20">
    <source>
        <dbReference type="WBParaSite" id="HDID_0000495701-mRNA-1"/>
    </source>
</evidence>
<evidence type="ECO:0000256" key="6">
    <source>
        <dbReference type="ARBA" id="ARBA00012605"/>
    </source>
</evidence>
<dbReference type="GO" id="GO:0018279">
    <property type="term" value="P:protein N-linked glycosylation via asparagine"/>
    <property type="evidence" value="ECO:0007669"/>
    <property type="project" value="TreeGrafter"/>
</dbReference>
<accession>A0A0R3SJ42</accession>
<dbReference type="Proteomes" id="UP000274504">
    <property type="component" value="Unassembled WGS sequence"/>
</dbReference>
<dbReference type="GO" id="GO:0046872">
    <property type="term" value="F:metal ion binding"/>
    <property type="evidence" value="ECO:0007669"/>
    <property type="project" value="UniProtKB-KW"/>
</dbReference>
<feature type="transmembrane region" description="Helical" evidence="16">
    <location>
        <begin position="113"/>
        <end position="131"/>
    </location>
</feature>
<evidence type="ECO:0000256" key="13">
    <source>
        <dbReference type="ARBA" id="ARBA00023136"/>
    </source>
</evidence>
<comment type="cofactor">
    <cofactor evidence="2">
        <name>Mg(2+)</name>
        <dbReference type="ChEBI" id="CHEBI:18420"/>
    </cofactor>
</comment>
<evidence type="ECO:0000256" key="9">
    <source>
        <dbReference type="ARBA" id="ARBA00022692"/>
    </source>
</evidence>
<evidence type="ECO:0000256" key="14">
    <source>
        <dbReference type="ARBA" id="ARBA00023211"/>
    </source>
</evidence>
<feature type="transmembrane region" description="Helical" evidence="16">
    <location>
        <begin position="143"/>
        <end position="164"/>
    </location>
</feature>
<comment type="similarity">
    <text evidence="5">Belongs to the STT3 family.</text>
</comment>
<dbReference type="PANTHER" id="PTHR13872">
    <property type="entry name" value="DOLICHYL-DIPHOSPHOOLIGOSACCHARIDE--PROTEIN GLYCOSYLTRANSFERASE SUBUNIT"/>
    <property type="match status" value="1"/>
</dbReference>
<evidence type="ECO:0000256" key="11">
    <source>
        <dbReference type="ARBA" id="ARBA00022842"/>
    </source>
</evidence>
<keyword evidence="10" id="KW-0479">Metal-binding</keyword>